<dbReference type="GO" id="GO:0005524">
    <property type="term" value="F:ATP binding"/>
    <property type="evidence" value="ECO:0007669"/>
    <property type="project" value="UniProtKB-UniRule"/>
</dbReference>
<keyword evidence="6" id="KW-0418">Kinase</keyword>
<dbReference type="EMBL" id="KE504191">
    <property type="protein sequence ID" value="EPS96249.1"/>
    <property type="molecule type" value="Genomic_DNA"/>
</dbReference>
<dbReference type="SUPFAM" id="SSF56112">
    <property type="entry name" value="Protein kinase-like (PK-like)"/>
    <property type="match status" value="1"/>
</dbReference>
<dbReference type="Pfam" id="PF00069">
    <property type="entry name" value="Pkinase"/>
    <property type="match status" value="1"/>
</dbReference>
<dbReference type="EC" id="2.7.11.1" evidence="2"/>
<dbReference type="Gene3D" id="3.30.200.20">
    <property type="entry name" value="Phosphorylase Kinase, domain 1"/>
    <property type="match status" value="1"/>
</dbReference>
<accession>S8FCP3</accession>
<dbReference type="PANTHER" id="PTHR24356">
    <property type="entry name" value="SERINE/THREONINE-PROTEIN KINASE"/>
    <property type="match status" value="1"/>
</dbReference>
<comment type="catalytic activity">
    <reaction evidence="8">
        <text>L-threonyl-[protein] + ATP = O-phospho-L-threonyl-[protein] + ADP + H(+)</text>
        <dbReference type="Rhea" id="RHEA:46608"/>
        <dbReference type="Rhea" id="RHEA-COMP:11060"/>
        <dbReference type="Rhea" id="RHEA-COMP:11605"/>
        <dbReference type="ChEBI" id="CHEBI:15378"/>
        <dbReference type="ChEBI" id="CHEBI:30013"/>
        <dbReference type="ChEBI" id="CHEBI:30616"/>
        <dbReference type="ChEBI" id="CHEBI:61977"/>
        <dbReference type="ChEBI" id="CHEBI:456216"/>
        <dbReference type="EC" id="2.7.11.1"/>
    </reaction>
</comment>
<evidence type="ECO:0000256" key="5">
    <source>
        <dbReference type="ARBA" id="ARBA00022741"/>
    </source>
</evidence>
<dbReference type="SMART" id="SM00220">
    <property type="entry name" value="S_TKc"/>
    <property type="match status" value="1"/>
</dbReference>
<proteinExistence type="inferred from homology"/>
<evidence type="ECO:0000256" key="7">
    <source>
        <dbReference type="ARBA" id="ARBA00022840"/>
    </source>
</evidence>
<dbReference type="Gene3D" id="1.10.510.10">
    <property type="entry name" value="Transferase(Phosphotransferase) domain 1"/>
    <property type="match status" value="1"/>
</dbReference>
<dbReference type="InParanoid" id="S8FCP3"/>
<dbReference type="CDD" id="cd05581">
    <property type="entry name" value="STKc_PDK1"/>
    <property type="match status" value="1"/>
</dbReference>
<dbReference type="STRING" id="743788.S8FCP3"/>
<evidence type="ECO:0000256" key="4">
    <source>
        <dbReference type="ARBA" id="ARBA00022679"/>
    </source>
</evidence>
<dbReference type="GO" id="GO:0004674">
    <property type="term" value="F:protein serine/threonine kinase activity"/>
    <property type="evidence" value="ECO:0007669"/>
    <property type="project" value="UniProtKB-KW"/>
</dbReference>
<dbReference type="FunFam" id="1.10.510.10:FF:000833">
    <property type="entry name" value="AGC family protein kinase"/>
    <property type="match status" value="1"/>
</dbReference>
<dbReference type="Proteomes" id="UP000015241">
    <property type="component" value="Unassembled WGS sequence"/>
</dbReference>
<keyword evidence="4" id="KW-0808">Transferase</keyword>
<evidence type="ECO:0000256" key="2">
    <source>
        <dbReference type="ARBA" id="ARBA00012513"/>
    </source>
</evidence>
<evidence type="ECO:0000256" key="11">
    <source>
        <dbReference type="SAM" id="MobiDB-lite"/>
    </source>
</evidence>
<dbReference type="InterPro" id="IPR011009">
    <property type="entry name" value="Kinase-like_dom_sf"/>
</dbReference>
<feature type="compositionally biased region" description="Low complexity" evidence="11">
    <location>
        <begin position="566"/>
        <end position="577"/>
    </location>
</feature>
<reference evidence="13 14" key="1">
    <citation type="journal article" date="2012" name="Science">
        <title>The Paleozoic origin of enzymatic lignin decomposition reconstructed from 31 fungal genomes.</title>
        <authorList>
            <person name="Floudas D."/>
            <person name="Binder M."/>
            <person name="Riley R."/>
            <person name="Barry K."/>
            <person name="Blanchette R.A."/>
            <person name="Henrissat B."/>
            <person name="Martinez A.T."/>
            <person name="Otillar R."/>
            <person name="Spatafora J.W."/>
            <person name="Yadav J.S."/>
            <person name="Aerts A."/>
            <person name="Benoit I."/>
            <person name="Boyd A."/>
            <person name="Carlson A."/>
            <person name="Copeland A."/>
            <person name="Coutinho P.M."/>
            <person name="de Vries R.P."/>
            <person name="Ferreira P."/>
            <person name="Findley K."/>
            <person name="Foster B."/>
            <person name="Gaskell J."/>
            <person name="Glotzer D."/>
            <person name="Gorecki P."/>
            <person name="Heitman J."/>
            <person name="Hesse C."/>
            <person name="Hori C."/>
            <person name="Igarashi K."/>
            <person name="Jurgens J.A."/>
            <person name="Kallen N."/>
            <person name="Kersten P."/>
            <person name="Kohler A."/>
            <person name="Kuees U."/>
            <person name="Kumar T.K.A."/>
            <person name="Kuo A."/>
            <person name="LaButti K."/>
            <person name="Larrondo L.F."/>
            <person name="Lindquist E."/>
            <person name="Ling A."/>
            <person name="Lombard V."/>
            <person name="Lucas S."/>
            <person name="Lundell T."/>
            <person name="Martin R."/>
            <person name="McLaughlin D.J."/>
            <person name="Morgenstern I."/>
            <person name="Morin E."/>
            <person name="Murat C."/>
            <person name="Nagy L.G."/>
            <person name="Nolan M."/>
            <person name="Ohm R.A."/>
            <person name="Patyshakuliyeva A."/>
            <person name="Rokas A."/>
            <person name="Ruiz-Duenas F.J."/>
            <person name="Sabat G."/>
            <person name="Salamov A."/>
            <person name="Samejima M."/>
            <person name="Schmutz J."/>
            <person name="Slot J.C."/>
            <person name="St John F."/>
            <person name="Stenlid J."/>
            <person name="Sun H."/>
            <person name="Sun S."/>
            <person name="Syed K."/>
            <person name="Tsang A."/>
            <person name="Wiebenga A."/>
            <person name="Young D."/>
            <person name="Pisabarro A."/>
            <person name="Eastwood D.C."/>
            <person name="Martin F."/>
            <person name="Cullen D."/>
            <person name="Grigoriev I.V."/>
            <person name="Hibbett D.S."/>
        </authorList>
    </citation>
    <scope>NUCLEOTIDE SEQUENCE</scope>
    <source>
        <strain evidence="14">FP-58527</strain>
    </source>
</reference>
<feature type="compositionally biased region" description="Low complexity" evidence="11">
    <location>
        <begin position="66"/>
        <end position="82"/>
    </location>
</feature>
<dbReference type="HOGENOM" id="CLU_000288_63_17_1"/>
<dbReference type="eggNOG" id="KOG0592">
    <property type="taxonomic scope" value="Eukaryota"/>
</dbReference>
<name>S8FCP3_FOMSC</name>
<evidence type="ECO:0000313" key="14">
    <source>
        <dbReference type="Proteomes" id="UP000015241"/>
    </source>
</evidence>
<sequence>MLSIEVSSPSPESSSLQTTPTLADLSRNASVISSSSSSSSTSDLTLQTPVRPRPLRTFSSPRAGVRSRSPQSPSTPRSSRPPAYLARELGLSDERDDEPSDLRPPASRTRSRSRNQSRNSSVNGRVATTADDFEFGKVLGEGSYSTVMLAKHRTTQHEYAIKILDKGHLRRNGKLPTALAEKNTLVRLGAGHPGIVRLHWAFQDDWSLYFVLDLARNGELQSLISRMGSLSTECARVYAAQIVDALGYMHSKGVIHRDLKPENLLLDDAFRIKITDFGTGKILDSGGERTKTFVGTAQYVSPELLEDSETSKSSDFWALGCIVYQMISGRFAFQGLSEYLTWQKIKKLEYTFPEGFDEQAKDLVQKLLVRDPALRLGAGTPGSSTDMEALRDHPFFASINWGTLWTGSVPPLEPGLVKKEPPNGANGARWDDDVGASWDALVGDSDPEDDISWASEGEDQDVFATQGAKAPNGYAYYEDVGPTGELRPYAFPPAPGPSTDNATPPNSTPSDAGKDEGPSVRFASIPKAGATNGVGTSNGVLTNGVSSSHDVPSVVKAQPIDVPAYSTGSATSSSDSSPIEQLGSALQAAGIDRGRNRAQTPIQGNRPAADPEW</sequence>
<keyword evidence="3" id="KW-0723">Serine/threonine-protein kinase</keyword>
<evidence type="ECO:0000256" key="9">
    <source>
        <dbReference type="ARBA" id="ARBA00048679"/>
    </source>
</evidence>
<evidence type="ECO:0000256" key="6">
    <source>
        <dbReference type="ARBA" id="ARBA00022777"/>
    </source>
</evidence>
<dbReference type="InterPro" id="IPR000719">
    <property type="entry name" value="Prot_kinase_dom"/>
</dbReference>
<evidence type="ECO:0000256" key="10">
    <source>
        <dbReference type="PROSITE-ProRule" id="PRU10141"/>
    </source>
</evidence>
<dbReference type="OrthoDB" id="347657at2759"/>
<dbReference type="InterPro" id="IPR008271">
    <property type="entry name" value="Ser/Thr_kinase_AS"/>
</dbReference>
<feature type="binding site" evidence="10">
    <location>
        <position position="162"/>
    </location>
    <ligand>
        <name>ATP</name>
        <dbReference type="ChEBI" id="CHEBI:30616"/>
    </ligand>
</feature>
<keyword evidence="14" id="KW-1185">Reference proteome</keyword>
<evidence type="ECO:0000313" key="13">
    <source>
        <dbReference type="EMBL" id="EPS96249.1"/>
    </source>
</evidence>
<organism evidence="13 14">
    <name type="scientific">Fomitopsis schrenkii</name>
    <name type="common">Brown rot fungus</name>
    <dbReference type="NCBI Taxonomy" id="2126942"/>
    <lineage>
        <taxon>Eukaryota</taxon>
        <taxon>Fungi</taxon>
        <taxon>Dikarya</taxon>
        <taxon>Basidiomycota</taxon>
        <taxon>Agaricomycotina</taxon>
        <taxon>Agaricomycetes</taxon>
        <taxon>Polyporales</taxon>
        <taxon>Fomitopsis</taxon>
    </lineage>
</organism>
<dbReference type="AlphaFoldDB" id="S8FCP3"/>
<evidence type="ECO:0000256" key="3">
    <source>
        <dbReference type="ARBA" id="ARBA00022527"/>
    </source>
</evidence>
<comment type="similarity">
    <text evidence="1">Belongs to the protein kinase superfamily. AGC Ser/Thr protein kinase family. PDPK1 subfamily.</text>
</comment>
<feature type="domain" description="Protein kinase" evidence="12">
    <location>
        <begin position="133"/>
        <end position="396"/>
    </location>
</feature>
<evidence type="ECO:0000256" key="8">
    <source>
        <dbReference type="ARBA" id="ARBA00047899"/>
    </source>
</evidence>
<protein>
    <recommendedName>
        <fullName evidence="2">non-specific serine/threonine protein kinase</fullName>
        <ecNumber evidence="2">2.7.11.1</ecNumber>
    </recommendedName>
</protein>
<comment type="catalytic activity">
    <reaction evidence="9">
        <text>L-seryl-[protein] + ATP = O-phospho-L-seryl-[protein] + ADP + H(+)</text>
        <dbReference type="Rhea" id="RHEA:17989"/>
        <dbReference type="Rhea" id="RHEA-COMP:9863"/>
        <dbReference type="Rhea" id="RHEA-COMP:11604"/>
        <dbReference type="ChEBI" id="CHEBI:15378"/>
        <dbReference type="ChEBI" id="CHEBI:29999"/>
        <dbReference type="ChEBI" id="CHEBI:30616"/>
        <dbReference type="ChEBI" id="CHEBI:83421"/>
        <dbReference type="ChEBI" id="CHEBI:456216"/>
        <dbReference type="EC" id="2.7.11.1"/>
    </reaction>
</comment>
<dbReference type="InterPro" id="IPR050236">
    <property type="entry name" value="Ser_Thr_kinase_AGC"/>
</dbReference>
<keyword evidence="5 10" id="KW-0547">Nucleotide-binding</keyword>
<feature type="region of interest" description="Disordered" evidence="11">
    <location>
        <begin position="564"/>
        <end position="613"/>
    </location>
</feature>
<dbReference type="InterPro" id="IPR039046">
    <property type="entry name" value="PDPK1"/>
</dbReference>
<feature type="region of interest" description="Disordered" evidence="11">
    <location>
        <begin position="485"/>
        <end position="535"/>
    </location>
</feature>
<evidence type="ECO:0000256" key="1">
    <source>
        <dbReference type="ARBA" id="ARBA00010006"/>
    </source>
</evidence>
<gene>
    <name evidence="13" type="ORF">FOMPIDRAFT_124009</name>
</gene>
<dbReference type="PROSITE" id="PS00107">
    <property type="entry name" value="PROTEIN_KINASE_ATP"/>
    <property type="match status" value="1"/>
</dbReference>
<feature type="region of interest" description="Disordered" evidence="11">
    <location>
        <begin position="1"/>
        <end position="125"/>
    </location>
</feature>
<feature type="compositionally biased region" description="Polar residues" evidence="11">
    <location>
        <begin position="498"/>
        <end position="510"/>
    </location>
</feature>
<dbReference type="InterPro" id="IPR017441">
    <property type="entry name" value="Protein_kinase_ATP_BS"/>
</dbReference>
<dbReference type="PROSITE" id="PS00108">
    <property type="entry name" value="PROTEIN_KINASE_ST"/>
    <property type="match status" value="1"/>
</dbReference>
<feature type="compositionally biased region" description="Low complexity" evidence="11">
    <location>
        <begin position="116"/>
        <end position="125"/>
    </location>
</feature>
<feature type="compositionally biased region" description="Low complexity" evidence="11">
    <location>
        <begin position="1"/>
        <end position="42"/>
    </location>
</feature>
<evidence type="ECO:0000259" key="12">
    <source>
        <dbReference type="PROSITE" id="PS50011"/>
    </source>
</evidence>
<keyword evidence="7 10" id="KW-0067">ATP-binding</keyword>
<dbReference type="PROSITE" id="PS50011">
    <property type="entry name" value="PROTEIN_KINASE_DOM"/>
    <property type="match status" value="1"/>
</dbReference>
<dbReference type="GO" id="GO:0035556">
    <property type="term" value="P:intracellular signal transduction"/>
    <property type="evidence" value="ECO:0007669"/>
    <property type="project" value="TreeGrafter"/>
</dbReference>
<dbReference type="PANTHER" id="PTHR24356:SF163">
    <property type="entry name" value="3-PHOSPHOINOSITIDE-DEPENDENT PROTEIN KINASE 1-RELATED"/>
    <property type="match status" value="1"/>
</dbReference>